<dbReference type="InterPro" id="IPR025166">
    <property type="entry name" value="Integrase_DNA_bind_dom"/>
</dbReference>
<dbReference type="InterPro" id="IPR050808">
    <property type="entry name" value="Phage_Integrase"/>
</dbReference>
<feature type="domain" description="Tyr recombinase" evidence="5">
    <location>
        <begin position="202"/>
        <end position="387"/>
    </location>
</feature>
<dbReference type="PROSITE" id="PS51898">
    <property type="entry name" value="TYR_RECOMBINASE"/>
    <property type="match status" value="1"/>
</dbReference>
<dbReference type="CDD" id="cd00801">
    <property type="entry name" value="INT_P4_C"/>
    <property type="match status" value="1"/>
</dbReference>
<evidence type="ECO:0000256" key="1">
    <source>
        <dbReference type="ARBA" id="ARBA00008857"/>
    </source>
</evidence>
<evidence type="ECO:0000256" key="4">
    <source>
        <dbReference type="ARBA" id="ARBA00023172"/>
    </source>
</evidence>
<dbReference type="RefSeq" id="WP_215352246.1">
    <property type="nucleotide sequence ID" value="NZ_BAAAFE010000002.1"/>
</dbReference>
<dbReference type="InterPro" id="IPR011010">
    <property type="entry name" value="DNA_brk_join_enz"/>
</dbReference>
<name>A0ABN1LX73_9SPHN</name>
<dbReference type="Proteomes" id="UP001500738">
    <property type="component" value="Unassembled WGS sequence"/>
</dbReference>
<keyword evidence="2" id="KW-0229">DNA integration</keyword>
<evidence type="ECO:0000259" key="5">
    <source>
        <dbReference type="PROSITE" id="PS51898"/>
    </source>
</evidence>
<evidence type="ECO:0000256" key="3">
    <source>
        <dbReference type="ARBA" id="ARBA00023125"/>
    </source>
</evidence>
<proteinExistence type="inferred from homology"/>
<comment type="caution">
    <text evidence="6">The sequence shown here is derived from an EMBL/GenBank/DDBJ whole genome shotgun (WGS) entry which is preliminary data.</text>
</comment>
<dbReference type="InterPro" id="IPR010998">
    <property type="entry name" value="Integrase_recombinase_N"/>
</dbReference>
<keyword evidence="3" id="KW-0238">DNA-binding</keyword>
<dbReference type="PANTHER" id="PTHR30629:SF2">
    <property type="entry name" value="PROPHAGE INTEGRASE INTS-RELATED"/>
    <property type="match status" value="1"/>
</dbReference>
<dbReference type="Gene3D" id="1.10.150.130">
    <property type="match status" value="1"/>
</dbReference>
<comment type="similarity">
    <text evidence="1">Belongs to the 'phage' integrase family.</text>
</comment>
<keyword evidence="7" id="KW-1185">Reference proteome</keyword>
<keyword evidence="4" id="KW-0233">DNA recombination</keyword>
<gene>
    <name evidence="6" type="ORF">GCM10009115_03840</name>
</gene>
<dbReference type="SUPFAM" id="SSF56349">
    <property type="entry name" value="DNA breaking-rejoining enzymes"/>
    <property type="match status" value="1"/>
</dbReference>
<dbReference type="Gene3D" id="1.10.443.10">
    <property type="entry name" value="Intergrase catalytic core"/>
    <property type="match status" value="1"/>
</dbReference>
<organism evidence="6 7">
    <name type="scientific">Sphingopyxis soli</name>
    <dbReference type="NCBI Taxonomy" id="592051"/>
    <lineage>
        <taxon>Bacteria</taxon>
        <taxon>Pseudomonadati</taxon>
        <taxon>Pseudomonadota</taxon>
        <taxon>Alphaproteobacteria</taxon>
        <taxon>Sphingomonadales</taxon>
        <taxon>Sphingomonadaceae</taxon>
        <taxon>Sphingopyxis</taxon>
    </lineage>
</organism>
<dbReference type="InterPro" id="IPR038488">
    <property type="entry name" value="Integrase_DNA-bd_sf"/>
</dbReference>
<evidence type="ECO:0000313" key="7">
    <source>
        <dbReference type="Proteomes" id="UP001500738"/>
    </source>
</evidence>
<dbReference type="PANTHER" id="PTHR30629">
    <property type="entry name" value="PROPHAGE INTEGRASE"/>
    <property type="match status" value="1"/>
</dbReference>
<dbReference type="Pfam" id="PF00589">
    <property type="entry name" value="Phage_integrase"/>
    <property type="match status" value="1"/>
</dbReference>
<evidence type="ECO:0000313" key="6">
    <source>
        <dbReference type="EMBL" id="GAA0861388.1"/>
    </source>
</evidence>
<dbReference type="EMBL" id="BAAAFE010000002">
    <property type="protein sequence ID" value="GAA0861388.1"/>
    <property type="molecule type" value="Genomic_DNA"/>
</dbReference>
<protein>
    <submittedName>
        <fullName evidence="6">Site-specific integrase</fullName>
    </submittedName>
</protein>
<evidence type="ECO:0000256" key="2">
    <source>
        <dbReference type="ARBA" id="ARBA00022908"/>
    </source>
</evidence>
<sequence>MARGKITKRSIDALIASSENDILWDDSIRGFGAKRTKSGAVSYVLQFRMGGRESKTRRYTIGSHGSPWSPSTARAEAERLFILVAQGTDPGEAERQRRREAVDLAFDNYADRFVDSCVGKGWKRLAEQSLRLHVKPVLSSKPLPRLVRSDIIAVMDRMPREQIGNIRNVFAVMRRLFRWAVSRGDIDRSPMEGMETPPAVTPRDRWLSDQELARVWLAAPHTHHCFGPIIRLLIVTGQRREEVSSLRWEEVDQVARMWTLPKERAKNGKSNQIPLNDLAVAVLDQVAGAAKWPRAGKLFATARGGAFTGYSKGKDKLVSLLSQDGGEPVPDWRLHDLRRTLATGFQRLGIRFEVTEAVLNHVGGSRAGVAGIYQRHDWKEEKQEALKLWNDHVFSAIQAATTAMRAFPQPGPASDPSVRQ</sequence>
<dbReference type="InterPro" id="IPR002104">
    <property type="entry name" value="Integrase_catalytic"/>
</dbReference>
<reference evidence="6 7" key="1">
    <citation type="journal article" date="2019" name="Int. J. Syst. Evol. Microbiol.">
        <title>The Global Catalogue of Microorganisms (GCM) 10K type strain sequencing project: providing services to taxonomists for standard genome sequencing and annotation.</title>
        <authorList>
            <consortium name="The Broad Institute Genomics Platform"/>
            <consortium name="The Broad Institute Genome Sequencing Center for Infectious Disease"/>
            <person name="Wu L."/>
            <person name="Ma J."/>
        </authorList>
    </citation>
    <scope>NUCLEOTIDE SEQUENCE [LARGE SCALE GENOMIC DNA]</scope>
    <source>
        <strain evidence="6 7">JCM 15910</strain>
    </source>
</reference>
<dbReference type="Gene3D" id="3.30.160.390">
    <property type="entry name" value="Integrase, DNA-binding domain"/>
    <property type="match status" value="1"/>
</dbReference>
<dbReference type="InterPro" id="IPR013762">
    <property type="entry name" value="Integrase-like_cat_sf"/>
</dbReference>
<dbReference type="Pfam" id="PF13356">
    <property type="entry name" value="Arm-DNA-bind_3"/>
    <property type="match status" value="1"/>
</dbReference>
<accession>A0ABN1LX73</accession>